<evidence type="ECO:0000256" key="3">
    <source>
        <dbReference type="ARBA" id="ARBA00022722"/>
    </source>
</evidence>
<dbReference type="PANTHER" id="PTHR46018:SF2">
    <property type="entry name" value="ZINC PHOSPHODIESTERASE ELAC PROTEIN 1"/>
    <property type="match status" value="1"/>
</dbReference>
<feature type="binding site" evidence="8">
    <location>
        <position position="211"/>
    </location>
    <ligand>
        <name>Zn(2+)</name>
        <dbReference type="ChEBI" id="CHEBI:29105"/>
        <label>1</label>
        <note>catalytic</note>
    </ligand>
</feature>
<dbReference type="Pfam" id="PF23023">
    <property type="entry name" value="Anti-Pycsar_Apyc1"/>
    <property type="match status" value="1"/>
</dbReference>
<evidence type="ECO:0000313" key="9">
    <source>
        <dbReference type="EMBL" id="OMD51905.1"/>
    </source>
</evidence>
<comment type="cofactor">
    <cofactor evidence="8">
        <name>Zn(2+)</name>
        <dbReference type="ChEBI" id="CHEBI:29105"/>
    </cofactor>
    <text evidence="8">Binds 2 Zn(2+) ions.</text>
</comment>
<dbReference type="CDD" id="cd07717">
    <property type="entry name" value="RNaseZ_ZiPD-like_MBL-fold"/>
    <property type="match status" value="1"/>
</dbReference>
<reference evidence="9 10" key="1">
    <citation type="submission" date="2016-10" db="EMBL/GenBank/DDBJ databases">
        <title>Paenibacillus species isolates.</title>
        <authorList>
            <person name="Beno S.M."/>
        </authorList>
    </citation>
    <scope>NUCLEOTIDE SEQUENCE [LARGE SCALE GENOMIC DNA]</scope>
    <source>
        <strain evidence="9 10">FSL H7-0744</strain>
    </source>
</reference>
<evidence type="ECO:0000256" key="6">
    <source>
        <dbReference type="ARBA" id="ARBA00022801"/>
    </source>
</evidence>
<evidence type="ECO:0000256" key="8">
    <source>
        <dbReference type="HAMAP-Rule" id="MF_01818"/>
    </source>
</evidence>
<evidence type="ECO:0000256" key="5">
    <source>
        <dbReference type="ARBA" id="ARBA00022759"/>
    </source>
</evidence>
<proteinExistence type="inferred from homology"/>
<keyword evidence="2 8" id="KW-0819">tRNA processing</keyword>
<dbReference type="InterPro" id="IPR036866">
    <property type="entry name" value="RibonucZ/Hydroxyglut_hydro"/>
</dbReference>
<dbReference type="InterPro" id="IPR013471">
    <property type="entry name" value="RNase_Z/BN"/>
</dbReference>
<keyword evidence="7 8" id="KW-0862">Zinc</keyword>
<name>A0ABX3HPQ7_PAEBO</name>
<sequence>MEVYFLGTNAGVPTLQRNVTSIALRLLEERRSFWMFDCGEATQHQVLRSPLRLGKLEKLFITHLHGDHLFGLPGLLSSRGYQGGTAPLTVYGPPGLKAFLDISLSVSQSRIPYKLDIVEHTGGLVFEDDSFKVEAGLLEHRIDSYGYRVTEKDSPGSLNTELLRSYGLKPGPLYGKLKKGEDVVTNEGTLIRAADVVNEPKKGRIVTILGDTRPCKGSLPLAQGADLIVHEATFAHDLADMAYQYHHSTARQAAMLAHEAEGRELLLTHFSSRYISQEELAPLLKEAQAIFPNTLLAEEFCTFPVYRRNSLKPAGNGPGN</sequence>
<organism evidence="9 10">
    <name type="scientific">Paenibacillus borealis</name>
    <dbReference type="NCBI Taxonomy" id="160799"/>
    <lineage>
        <taxon>Bacteria</taxon>
        <taxon>Bacillati</taxon>
        <taxon>Bacillota</taxon>
        <taxon>Bacilli</taxon>
        <taxon>Bacillales</taxon>
        <taxon>Paenibacillaceae</taxon>
        <taxon>Paenibacillus</taxon>
    </lineage>
</organism>
<evidence type="ECO:0000256" key="2">
    <source>
        <dbReference type="ARBA" id="ARBA00022694"/>
    </source>
</evidence>
<dbReference type="HAMAP" id="MF_01818">
    <property type="entry name" value="RNase_Z_BN"/>
    <property type="match status" value="1"/>
</dbReference>
<dbReference type="RefSeq" id="WP_076109528.1">
    <property type="nucleotide sequence ID" value="NZ_MPTB01000004.1"/>
</dbReference>
<feature type="binding site" evidence="8">
    <location>
        <position position="68"/>
    </location>
    <ligand>
        <name>Zn(2+)</name>
        <dbReference type="ChEBI" id="CHEBI:29105"/>
        <label>2</label>
        <note>catalytic</note>
    </ligand>
</feature>
<protein>
    <recommendedName>
        <fullName evidence="8">Ribonuclease Z</fullName>
        <shortName evidence="8">RNase Z</shortName>
        <ecNumber evidence="8">3.1.26.11</ecNumber>
    </recommendedName>
    <alternativeName>
        <fullName evidence="8">tRNA 3 endonuclease</fullName>
    </alternativeName>
    <alternativeName>
        <fullName evidence="8">tRNase Z</fullName>
    </alternativeName>
</protein>
<feature type="binding site" evidence="8">
    <location>
        <position position="140"/>
    </location>
    <ligand>
        <name>Zn(2+)</name>
        <dbReference type="ChEBI" id="CHEBI:29105"/>
        <label>1</label>
        <note>catalytic</note>
    </ligand>
</feature>
<dbReference type="Proteomes" id="UP000187412">
    <property type="component" value="Unassembled WGS sequence"/>
</dbReference>
<feature type="binding site" evidence="8">
    <location>
        <position position="67"/>
    </location>
    <ligand>
        <name>Zn(2+)</name>
        <dbReference type="ChEBI" id="CHEBI:29105"/>
        <label>2</label>
        <note>catalytic</note>
    </ligand>
</feature>
<evidence type="ECO:0000256" key="1">
    <source>
        <dbReference type="ARBA" id="ARBA00011738"/>
    </source>
</evidence>
<dbReference type="Gene3D" id="3.60.15.10">
    <property type="entry name" value="Ribonuclease Z/Hydroxyacylglutathione hydrolase-like"/>
    <property type="match status" value="1"/>
</dbReference>
<dbReference type="NCBIfam" id="TIGR02651">
    <property type="entry name" value="RNase_Z"/>
    <property type="match status" value="1"/>
</dbReference>
<evidence type="ECO:0000256" key="7">
    <source>
        <dbReference type="ARBA" id="ARBA00022833"/>
    </source>
</evidence>
<keyword evidence="3 8" id="KW-0540">Nuclease</keyword>
<feature type="active site" description="Proton acceptor" evidence="8">
    <location>
        <position position="67"/>
    </location>
</feature>
<feature type="binding site" evidence="8">
    <location>
        <position position="211"/>
    </location>
    <ligand>
        <name>Zn(2+)</name>
        <dbReference type="ChEBI" id="CHEBI:29105"/>
        <label>2</label>
        <note>catalytic</note>
    </ligand>
</feature>
<accession>A0ABX3HPQ7</accession>
<dbReference type="EMBL" id="MPTB01000004">
    <property type="protein sequence ID" value="OMD51905.1"/>
    <property type="molecule type" value="Genomic_DNA"/>
</dbReference>
<dbReference type="NCBIfam" id="NF000801">
    <property type="entry name" value="PRK00055.1-3"/>
    <property type="match status" value="1"/>
</dbReference>
<comment type="subunit">
    <text evidence="1 8">Homodimer.</text>
</comment>
<keyword evidence="10" id="KW-1185">Reference proteome</keyword>
<comment type="similarity">
    <text evidence="8">Belongs to the RNase Z family.</text>
</comment>
<dbReference type="PANTHER" id="PTHR46018">
    <property type="entry name" value="ZINC PHOSPHODIESTERASE ELAC PROTEIN 1"/>
    <property type="match status" value="1"/>
</dbReference>
<evidence type="ECO:0000256" key="4">
    <source>
        <dbReference type="ARBA" id="ARBA00022723"/>
    </source>
</evidence>
<feature type="binding site" evidence="8">
    <location>
        <position position="65"/>
    </location>
    <ligand>
        <name>Zn(2+)</name>
        <dbReference type="ChEBI" id="CHEBI:29105"/>
        <label>1</label>
        <note>catalytic</note>
    </ligand>
</feature>
<comment type="caution">
    <text evidence="9">The sequence shown here is derived from an EMBL/GenBank/DDBJ whole genome shotgun (WGS) entry which is preliminary data.</text>
</comment>
<gene>
    <name evidence="8" type="primary">rnz</name>
    <name evidence="9" type="ORF">BSK56_04595</name>
</gene>
<comment type="function">
    <text evidence="8">Zinc phosphodiesterase, which displays some tRNA 3'-processing endonuclease activity. Probably involved in tRNA maturation, by removing a 3'-trailer from precursor tRNA.</text>
</comment>
<dbReference type="EC" id="3.1.26.11" evidence="8"/>
<feature type="binding site" evidence="8">
    <location>
        <position position="63"/>
    </location>
    <ligand>
        <name>Zn(2+)</name>
        <dbReference type="ChEBI" id="CHEBI:29105"/>
        <label>1</label>
        <note>catalytic</note>
    </ligand>
</feature>
<comment type="catalytic activity">
    <reaction evidence="8">
        <text>Endonucleolytic cleavage of RNA, removing extra 3' nucleotides from tRNA precursor, generating 3' termini of tRNAs. A 3'-hydroxy group is left at the tRNA terminus and a 5'-phosphoryl group is left at the trailer molecule.</text>
        <dbReference type="EC" id="3.1.26.11"/>
    </reaction>
</comment>
<dbReference type="SUPFAM" id="SSF56281">
    <property type="entry name" value="Metallo-hydrolase/oxidoreductase"/>
    <property type="match status" value="1"/>
</dbReference>
<feature type="binding site" evidence="8">
    <location>
        <position position="269"/>
    </location>
    <ligand>
        <name>Zn(2+)</name>
        <dbReference type="ChEBI" id="CHEBI:29105"/>
        <label>2</label>
        <note>catalytic</note>
    </ligand>
</feature>
<keyword evidence="6 8" id="KW-0378">Hydrolase</keyword>
<evidence type="ECO:0000313" key="10">
    <source>
        <dbReference type="Proteomes" id="UP000187412"/>
    </source>
</evidence>
<keyword evidence="5 8" id="KW-0255">Endonuclease</keyword>
<keyword evidence="4 8" id="KW-0479">Metal-binding</keyword>